<reference evidence="1 2" key="1">
    <citation type="submission" date="2020-10" db="EMBL/GenBank/DDBJ databases">
        <title>Connecting structure to function with the recovery of over 1000 high-quality activated sludge metagenome-assembled genomes encoding full-length rRNA genes using long-read sequencing.</title>
        <authorList>
            <person name="Singleton C.M."/>
            <person name="Petriglieri F."/>
            <person name="Kristensen J.M."/>
            <person name="Kirkegaard R.H."/>
            <person name="Michaelsen T.Y."/>
            <person name="Andersen M.H."/>
            <person name="Karst S.M."/>
            <person name="Dueholm M.S."/>
            <person name="Nielsen P.H."/>
            <person name="Albertsen M."/>
        </authorList>
    </citation>
    <scope>NUCLEOTIDE SEQUENCE [LARGE SCALE GENOMIC DNA]</scope>
    <source>
        <strain evidence="1">AalE_18-Q3-R2-46_BAT3C.188</strain>
    </source>
</reference>
<sequence>MPLRLIGYWRNEDHPDYPEPSDLIDRDWPDQDRDDIASYLRGGIFFRGFMGLSPCRICGQHNGSSEFTDGVLVWPEGLAHYLTEHAVRLPPSIENYVRQQMDYLDSQKPDIAWWASGAPPTTSIDHPPLAPLRRLAWFGNVQLVQDPDRRHPQLLIAGDTLHLHADGPKARRLVTWYEDLMRATEHDTLPYTR</sequence>
<proteinExistence type="predicted"/>
<dbReference type="Proteomes" id="UP000718281">
    <property type="component" value="Unassembled WGS sequence"/>
</dbReference>
<comment type="caution">
    <text evidence="1">The sequence shown here is derived from an EMBL/GenBank/DDBJ whole genome shotgun (WGS) entry which is preliminary data.</text>
</comment>
<accession>A0A934X8B0</accession>
<evidence type="ECO:0000313" key="2">
    <source>
        <dbReference type="Proteomes" id="UP000718281"/>
    </source>
</evidence>
<dbReference type="EMBL" id="JADIXZ010000007">
    <property type="protein sequence ID" value="MBK6302145.1"/>
    <property type="molecule type" value="Genomic_DNA"/>
</dbReference>
<name>A0A934X8B0_9MICO</name>
<evidence type="ECO:0000313" key="1">
    <source>
        <dbReference type="EMBL" id="MBK6302145.1"/>
    </source>
</evidence>
<gene>
    <name evidence="1" type="ORF">IPF40_14285</name>
</gene>
<protein>
    <submittedName>
        <fullName evidence="1">Uncharacterized protein</fullName>
    </submittedName>
</protein>
<dbReference type="AlphaFoldDB" id="A0A934X8B0"/>
<organism evidence="1 2">
    <name type="scientific">Candidatus Phosphoribacter hodrii</name>
    <dbReference type="NCBI Taxonomy" id="2953743"/>
    <lineage>
        <taxon>Bacteria</taxon>
        <taxon>Bacillati</taxon>
        <taxon>Actinomycetota</taxon>
        <taxon>Actinomycetes</taxon>
        <taxon>Micrococcales</taxon>
        <taxon>Dermatophilaceae</taxon>
        <taxon>Candidatus Phosphoribacter</taxon>
    </lineage>
</organism>